<evidence type="ECO:0000256" key="1">
    <source>
        <dbReference type="SAM" id="MobiDB-lite"/>
    </source>
</evidence>
<name>A0AAV5U228_9BILA</name>
<sequence>LFPFVQSSQLAPGEVTERFIDIDRPWLMILVYFYTAFILTASTTSVEYIIEYLQPSWKEQWWLTLLRLITTTISLTLPLIDVAIEWTKEESSSHCLDNVCRWYLIRKDAALCILLLLWSLSVSLTLISANIEHFLILPHHFNYGDSRDLQLEEAPSLSELSYQRQLKVERERTSEIQRRKSGSTETKSETIPLTTPHISLTSLHPQS</sequence>
<keyword evidence="2" id="KW-0812">Transmembrane</keyword>
<feature type="non-terminal residue" evidence="3">
    <location>
        <position position="207"/>
    </location>
</feature>
<keyword evidence="2" id="KW-1133">Transmembrane helix</keyword>
<feature type="transmembrane region" description="Helical" evidence="2">
    <location>
        <begin position="26"/>
        <end position="50"/>
    </location>
</feature>
<evidence type="ECO:0000256" key="2">
    <source>
        <dbReference type="SAM" id="Phobius"/>
    </source>
</evidence>
<feature type="region of interest" description="Disordered" evidence="1">
    <location>
        <begin position="169"/>
        <end position="207"/>
    </location>
</feature>
<organism evidence="3 4">
    <name type="scientific">Pristionchus entomophagus</name>
    <dbReference type="NCBI Taxonomy" id="358040"/>
    <lineage>
        <taxon>Eukaryota</taxon>
        <taxon>Metazoa</taxon>
        <taxon>Ecdysozoa</taxon>
        <taxon>Nematoda</taxon>
        <taxon>Chromadorea</taxon>
        <taxon>Rhabditida</taxon>
        <taxon>Rhabditina</taxon>
        <taxon>Diplogasteromorpha</taxon>
        <taxon>Diplogasteroidea</taxon>
        <taxon>Neodiplogasteridae</taxon>
        <taxon>Pristionchus</taxon>
    </lineage>
</organism>
<protein>
    <recommendedName>
        <fullName evidence="5">Transmembrane protein</fullName>
    </recommendedName>
</protein>
<comment type="caution">
    <text evidence="3">The sequence shown here is derived from an EMBL/GenBank/DDBJ whole genome shotgun (WGS) entry which is preliminary data.</text>
</comment>
<keyword evidence="2" id="KW-0472">Membrane</keyword>
<feature type="transmembrane region" description="Helical" evidence="2">
    <location>
        <begin position="109"/>
        <end position="129"/>
    </location>
</feature>
<dbReference type="AlphaFoldDB" id="A0AAV5U228"/>
<keyword evidence="4" id="KW-1185">Reference proteome</keyword>
<evidence type="ECO:0008006" key="5">
    <source>
        <dbReference type="Google" id="ProtNLM"/>
    </source>
</evidence>
<feature type="non-terminal residue" evidence="3">
    <location>
        <position position="1"/>
    </location>
</feature>
<dbReference type="EMBL" id="BTSX01000005">
    <property type="protein sequence ID" value="GMT00413.1"/>
    <property type="molecule type" value="Genomic_DNA"/>
</dbReference>
<dbReference type="Proteomes" id="UP001432027">
    <property type="component" value="Unassembled WGS sequence"/>
</dbReference>
<reference evidence="3" key="1">
    <citation type="submission" date="2023-10" db="EMBL/GenBank/DDBJ databases">
        <title>Genome assembly of Pristionchus species.</title>
        <authorList>
            <person name="Yoshida K."/>
            <person name="Sommer R.J."/>
        </authorList>
    </citation>
    <scope>NUCLEOTIDE SEQUENCE</scope>
    <source>
        <strain evidence="3">RS0144</strain>
    </source>
</reference>
<gene>
    <name evidence="3" type="ORF">PENTCL1PPCAC_22587</name>
</gene>
<feature type="compositionally biased region" description="Basic and acidic residues" evidence="1">
    <location>
        <begin position="169"/>
        <end position="178"/>
    </location>
</feature>
<proteinExistence type="predicted"/>
<evidence type="ECO:0000313" key="3">
    <source>
        <dbReference type="EMBL" id="GMT00413.1"/>
    </source>
</evidence>
<evidence type="ECO:0000313" key="4">
    <source>
        <dbReference type="Proteomes" id="UP001432027"/>
    </source>
</evidence>
<accession>A0AAV5U228</accession>
<feature type="compositionally biased region" description="Polar residues" evidence="1">
    <location>
        <begin position="183"/>
        <end position="207"/>
    </location>
</feature>